<dbReference type="AlphaFoldDB" id="A0A819ITB0"/>
<gene>
    <name evidence="2" type="ORF">UXM345_LOCUS11488</name>
</gene>
<feature type="region of interest" description="Disordered" evidence="1">
    <location>
        <begin position="21"/>
        <end position="53"/>
    </location>
</feature>
<protein>
    <submittedName>
        <fullName evidence="2">Uncharacterized protein</fullName>
    </submittedName>
</protein>
<proteinExistence type="predicted"/>
<evidence type="ECO:0000313" key="2">
    <source>
        <dbReference type="EMBL" id="CAF3918520.1"/>
    </source>
</evidence>
<accession>A0A819ITB0</accession>
<reference evidence="2" key="1">
    <citation type="submission" date="2021-02" db="EMBL/GenBank/DDBJ databases">
        <authorList>
            <person name="Nowell W R."/>
        </authorList>
    </citation>
    <scope>NUCLEOTIDE SEQUENCE</scope>
</reference>
<name>A0A819ITB0_9BILA</name>
<evidence type="ECO:0000256" key="1">
    <source>
        <dbReference type="SAM" id="MobiDB-lite"/>
    </source>
</evidence>
<dbReference type="Proteomes" id="UP000663842">
    <property type="component" value="Unassembled WGS sequence"/>
</dbReference>
<comment type="caution">
    <text evidence="2">The sequence shown here is derived from an EMBL/GenBank/DDBJ whole genome shotgun (WGS) entry which is preliminary data.</text>
</comment>
<organism evidence="2 3">
    <name type="scientific">Rotaria magnacalcarata</name>
    <dbReference type="NCBI Taxonomy" id="392030"/>
    <lineage>
        <taxon>Eukaryota</taxon>
        <taxon>Metazoa</taxon>
        <taxon>Spiralia</taxon>
        <taxon>Gnathifera</taxon>
        <taxon>Rotifera</taxon>
        <taxon>Eurotatoria</taxon>
        <taxon>Bdelloidea</taxon>
        <taxon>Philodinida</taxon>
        <taxon>Philodinidae</taxon>
        <taxon>Rotaria</taxon>
    </lineage>
</organism>
<sequence length="143" mass="16097">MEGDLDNLDVPMVDYVNEENEESSLMKVDVSDTSSGIYSEKRREETEKDDDPTQSVVLSILCASKPHRSCIVCPKMDAPSMHVLSDEQRSMVLVNRGILVTKFRDTTNALLRLGRQVVMPGILHNEKQFSANEANRTRLVTKT</sequence>
<evidence type="ECO:0000313" key="3">
    <source>
        <dbReference type="Proteomes" id="UP000663842"/>
    </source>
</evidence>
<dbReference type="EMBL" id="CAJOBF010001147">
    <property type="protein sequence ID" value="CAF3918520.1"/>
    <property type="molecule type" value="Genomic_DNA"/>
</dbReference>